<evidence type="ECO:0000313" key="3">
    <source>
        <dbReference type="Proteomes" id="UP000184073"/>
    </source>
</evidence>
<dbReference type="VEuPathDB" id="FungiDB:ASPVEDRAFT_82421"/>
<keyword evidence="3" id="KW-1185">Reference proteome</keyword>
<evidence type="ECO:0000313" key="2">
    <source>
        <dbReference type="EMBL" id="OJJ00869.1"/>
    </source>
</evidence>
<accession>A0A1L9PH81</accession>
<dbReference type="OrthoDB" id="4505930at2759"/>
<gene>
    <name evidence="2" type="ORF">ASPVEDRAFT_82421</name>
</gene>
<proteinExistence type="predicted"/>
<feature type="chain" id="PRO_5012634729" description="Hydrophobin" evidence="1">
    <location>
        <begin position="18"/>
        <end position="139"/>
    </location>
</feature>
<dbReference type="AlphaFoldDB" id="A0A1L9PH81"/>
<dbReference type="EMBL" id="KV878127">
    <property type="protein sequence ID" value="OJJ00869.1"/>
    <property type="molecule type" value="Genomic_DNA"/>
</dbReference>
<name>A0A1L9PH81_ASPVE</name>
<reference evidence="3" key="1">
    <citation type="journal article" date="2017" name="Genome Biol.">
        <title>Comparative genomics reveals high biological diversity and specific adaptations in the industrially and medically important fungal genus Aspergillus.</title>
        <authorList>
            <person name="de Vries R.P."/>
            <person name="Riley R."/>
            <person name="Wiebenga A."/>
            <person name="Aguilar-Osorio G."/>
            <person name="Amillis S."/>
            <person name="Uchima C.A."/>
            <person name="Anderluh G."/>
            <person name="Asadollahi M."/>
            <person name="Askin M."/>
            <person name="Barry K."/>
            <person name="Battaglia E."/>
            <person name="Bayram O."/>
            <person name="Benocci T."/>
            <person name="Braus-Stromeyer S.A."/>
            <person name="Caldana C."/>
            <person name="Canovas D."/>
            <person name="Cerqueira G.C."/>
            <person name="Chen F."/>
            <person name="Chen W."/>
            <person name="Choi C."/>
            <person name="Clum A."/>
            <person name="Dos Santos R.A."/>
            <person name="Damasio A.R."/>
            <person name="Diallinas G."/>
            <person name="Emri T."/>
            <person name="Fekete E."/>
            <person name="Flipphi M."/>
            <person name="Freyberg S."/>
            <person name="Gallo A."/>
            <person name="Gournas C."/>
            <person name="Habgood R."/>
            <person name="Hainaut M."/>
            <person name="Harispe M.L."/>
            <person name="Henrissat B."/>
            <person name="Hilden K.S."/>
            <person name="Hope R."/>
            <person name="Hossain A."/>
            <person name="Karabika E."/>
            <person name="Karaffa L."/>
            <person name="Karanyi Z."/>
            <person name="Krasevec N."/>
            <person name="Kuo A."/>
            <person name="Kusch H."/>
            <person name="LaButti K."/>
            <person name="Lagendijk E.L."/>
            <person name="Lapidus A."/>
            <person name="Levasseur A."/>
            <person name="Lindquist E."/>
            <person name="Lipzen A."/>
            <person name="Logrieco A.F."/>
            <person name="MacCabe A."/>
            <person name="Maekelae M.R."/>
            <person name="Malavazi I."/>
            <person name="Melin P."/>
            <person name="Meyer V."/>
            <person name="Mielnichuk N."/>
            <person name="Miskei M."/>
            <person name="Molnar A.P."/>
            <person name="Mule G."/>
            <person name="Ngan C.Y."/>
            <person name="Orejas M."/>
            <person name="Orosz E."/>
            <person name="Ouedraogo J.P."/>
            <person name="Overkamp K.M."/>
            <person name="Park H.-S."/>
            <person name="Perrone G."/>
            <person name="Piumi F."/>
            <person name="Punt P.J."/>
            <person name="Ram A.F."/>
            <person name="Ramon A."/>
            <person name="Rauscher S."/>
            <person name="Record E."/>
            <person name="Riano-Pachon D.M."/>
            <person name="Robert V."/>
            <person name="Roehrig J."/>
            <person name="Ruller R."/>
            <person name="Salamov A."/>
            <person name="Salih N.S."/>
            <person name="Samson R.A."/>
            <person name="Sandor E."/>
            <person name="Sanguinetti M."/>
            <person name="Schuetze T."/>
            <person name="Sepcic K."/>
            <person name="Shelest E."/>
            <person name="Sherlock G."/>
            <person name="Sophianopoulou V."/>
            <person name="Squina F.M."/>
            <person name="Sun H."/>
            <person name="Susca A."/>
            <person name="Todd R.B."/>
            <person name="Tsang A."/>
            <person name="Unkles S.E."/>
            <person name="van de Wiele N."/>
            <person name="van Rossen-Uffink D."/>
            <person name="Oliveira J.V."/>
            <person name="Vesth T.C."/>
            <person name="Visser J."/>
            <person name="Yu J.-H."/>
            <person name="Zhou M."/>
            <person name="Andersen M.R."/>
            <person name="Archer D.B."/>
            <person name="Baker S.E."/>
            <person name="Benoit I."/>
            <person name="Brakhage A.A."/>
            <person name="Braus G.H."/>
            <person name="Fischer R."/>
            <person name="Frisvad J.C."/>
            <person name="Goldman G.H."/>
            <person name="Houbraken J."/>
            <person name="Oakley B."/>
            <person name="Pocsi I."/>
            <person name="Scazzocchio C."/>
            <person name="Seiboth B."/>
            <person name="vanKuyk P.A."/>
            <person name="Wortman J."/>
            <person name="Dyer P.S."/>
            <person name="Grigoriev I.V."/>
        </authorList>
    </citation>
    <scope>NUCLEOTIDE SEQUENCE [LARGE SCALE GENOMIC DNA]</scope>
    <source>
        <strain evidence="3">CBS 583.65</strain>
    </source>
</reference>
<organism evidence="2 3">
    <name type="scientific">Aspergillus versicolor CBS 583.65</name>
    <dbReference type="NCBI Taxonomy" id="1036611"/>
    <lineage>
        <taxon>Eukaryota</taxon>
        <taxon>Fungi</taxon>
        <taxon>Dikarya</taxon>
        <taxon>Ascomycota</taxon>
        <taxon>Pezizomycotina</taxon>
        <taxon>Eurotiomycetes</taxon>
        <taxon>Eurotiomycetidae</taxon>
        <taxon>Eurotiales</taxon>
        <taxon>Aspergillaceae</taxon>
        <taxon>Aspergillus</taxon>
        <taxon>Aspergillus subgen. Nidulantes</taxon>
    </lineage>
</organism>
<keyword evidence="1" id="KW-0732">Signal</keyword>
<evidence type="ECO:0000256" key="1">
    <source>
        <dbReference type="SAM" id="SignalP"/>
    </source>
</evidence>
<protein>
    <recommendedName>
        <fullName evidence="4">Hydrophobin</fullName>
    </recommendedName>
</protein>
<sequence length="139" mass="14727">MKFTVATFVALVAAATAMPSYEQAPKISQASLKKIEETENKCGDANVNCCISVPKDTNAQKYDGLAGLISDVLSPDSNAYCAQASNPGVIPLDLLPDLLGGNKGHLCDNTDVTYVCCAGGECHLPEEKKDGKEAFWSRV</sequence>
<dbReference type="Proteomes" id="UP000184073">
    <property type="component" value="Unassembled WGS sequence"/>
</dbReference>
<dbReference type="GeneID" id="63732715"/>
<dbReference type="RefSeq" id="XP_040666631.1">
    <property type="nucleotide sequence ID" value="XM_040817204.1"/>
</dbReference>
<feature type="signal peptide" evidence="1">
    <location>
        <begin position="1"/>
        <end position="17"/>
    </location>
</feature>
<evidence type="ECO:0008006" key="4">
    <source>
        <dbReference type="Google" id="ProtNLM"/>
    </source>
</evidence>